<keyword evidence="2" id="KW-0963">Cytoplasm</keyword>
<dbReference type="GO" id="GO:0005839">
    <property type="term" value="C:proteasome core complex"/>
    <property type="evidence" value="ECO:0007669"/>
    <property type="project" value="InterPro"/>
</dbReference>
<dbReference type="Proteomes" id="UP000613580">
    <property type="component" value="Unassembled WGS sequence"/>
</dbReference>
<evidence type="ECO:0000313" key="6">
    <source>
        <dbReference type="Proteomes" id="UP000613580"/>
    </source>
</evidence>
<dbReference type="GO" id="GO:0005737">
    <property type="term" value="C:cytoplasm"/>
    <property type="evidence" value="ECO:0007669"/>
    <property type="project" value="TreeGrafter"/>
</dbReference>
<dbReference type="EMBL" id="JACAZE010000004">
    <property type="protein sequence ID" value="KAF7318575.1"/>
    <property type="molecule type" value="Genomic_DNA"/>
</dbReference>
<keyword evidence="5" id="KW-0378">Hydrolase</keyword>
<dbReference type="Pfam" id="PF00227">
    <property type="entry name" value="Proteasome"/>
    <property type="match status" value="1"/>
</dbReference>
<dbReference type="Gene3D" id="3.60.20.10">
    <property type="entry name" value="Glutamine Phosphoribosylpyrophosphate, subunit 1, domain 1"/>
    <property type="match status" value="1"/>
</dbReference>
<keyword evidence="6" id="KW-1185">Reference proteome</keyword>
<dbReference type="OrthoDB" id="268479at2759"/>
<gene>
    <name evidence="5" type="ORF">HMN09_00367800</name>
</gene>
<dbReference type="AlphaFoldDB" id="A0A8H6TGR0"/>
<keyword evidence="3" id="KW-0647">Proteasome</keyword>
<comment type="caution">
    <text evidence="5">The sequence shown here is derived from an EMBL/GenBank/DDBJ whole genome shotgun (WGS) entry which is preliminary data.</text>
</comment>
<dbReference type="SUPFAM" id="SSF56235">
    <property type="entry name" value="N-terminal nucleophile aminohydrolases (Ntn hydrolases)"/>
    <property type="match status" value="1"/>
</dbReference>
<dbReference type="GO" id="GO:0016787">
    <property type="term" value="F:hydrolase activity"/>
    <property type="evidence" value="ECO:0007669"/>
    <property type="project" value="UniProtKB-KW"/>
</dbReference>
<evidence type="ECO:0000256" key="2">
    <source>
        <dbReference type="ARBA" id="ARBA00022490"/>
    </source>
</evidence>
<dbReference type="PANTHER" id="PTHR32194:SF2">
    <property type="entry name" value="PROTEASOME SUBUNIT BETA TYPE-1"/>
    <property type="match status" value="1"/>
</dbReference>
<dbReference type="GO" id="GO:0051603">
    <property type="term" value="P:proteolysis involved in protein catabolic process"/>
    <property type="evidence" value="ECO:0007669"/>
    <property type="project" value="InterPro"/>
</dbReference>
<dbReference type="InterPro" id="IPR029055">
    <property type="entry name" value="Ntn_hydrolases_N"/>
</dbReference>
<dbReference type="PANTHER" id="PTHR32194">
    <property type="entry name" value="METALLOPROTEASE TLDD"/>
    <property type="match status" value="1"/>
</dbReference>
<sequence length="268" mass="28603">MAYFPATTAYSRGPIPSLAVVSAPQQLVPPTEAGGTVLAISGAGFTVIAGDARRSDPGAGYPQVRYVPTVFRLTDKAVLATNGFAADSNIFIKKVRQRLEWYRHAHAKDMSLHAIALLIQSMLYQRRFCPFYVHNILGGIEDDGSGAVYSFDEVGSYVRETCRAAGSASALLQPLLDSQIFPSSIHPPSPGSATHLPLPRVLSLVMDAFKHGAERLARTGQIGDALEVYVVLAKGTSTQGLGPEGVAASEITSVPGGERIFVVRRTLH</sequence>
<organism evidence="5 6">
    <name type="scientific">Mycena chlorophos</name>
    <name type="common">Agaric fungus</name>
    <name type="synonym">Agaricus chlorophos</name>
    <dbReference type="NCBI Taxonomy" id="658473"/>
    <lineage>
        <taxon>Eukaryota</taxon>
        <taxon>Fungi</taxon>
        <taxon>Dikarya</taxon>
        <taxon>Basidiomycota</taxon>
        <taxon>Agaricomycotina</taxon>
        <taxon>Agaricomycetes</taxon>
        <taxon>Agaricomycetidae</taxon>
        <taxon>Agaricales</taxon>
        <taxon>Marasmiineae</taxon>
        <taxon>Mycenaceae</taxon>
        <taxon>Mycena</taxon>
    </lineage>
</organism>
<comment type="subcellular location">
    <subcellularLocation>
        <location evidence="1">Nucleus</location>
    </subcellularLocation>
</comment>
<dbReference type="InterPro" id="IPR001353">
    <property type="entry name" value="Proteasome_sua/b"/>
</dbReference>
<name>A0A8H6TGR0_MYCCL</name>
<evidence type="ECO:0000256" key="1">
    <source>
        <dbReference type="ARBA" id="ARBA00004123"/>
    </source>
</evidence>
<evidence type="ECO:0000313" key="5">
    <source>
        <dbReference type="EMBL" id="KAF7318575.1"/>
    </source>
</evidence>
<reference evidence="5" key="1">
    <citation type="submission" date="2020-05" db="EMBL/GenBank/DDBJ databases">
        <title>Mycena genomes resolve the evolution of fungal bioluminescence.</title>
        <authorList>
            <person name="Tsai I.J."/>
        </authorList>
    </citation>
    <scope>NUCLEOTIDE SEQUENCE</scope>
    <source>
        <strain evidence="5">110903Hualien_Pintung</strain>
    </source>
</reference>
<evidence type="ECO:0000256" key="3">
    <source>
        <dbReference type="ARBA" id="ARBA00022942"/>
    </source>
</evidence>
<dbReference type="InterPro" id="IPR023333">
    <property type="entry name" value="Proteasome_suB-type"/>
</dbReference>
<evidence type="ECO:0000256" key="4">
    <source>
        <dbReference type="ARBA" id="ARBA00023242"/>
    </source>
</evidence>
<dbReference type="FunFam" id="3.60.20.10:FF:000027">
    <property type="entry name" value="Proteasome subunit beta type-6"/>
    <property type="match status" value="1"/>
</dbReference>
<protein>
    <submittedName>
        <fullName evidence="5">N-terminal nucleophile aminohydrolases</fullName>
    </submittedName>
</protein>
<keyword evidence="4" id="KW-0539">Nucleus</keyword>
<dbReference type="GO" id="GO:0005634">
    <property type="term" value="C:nucleus"/>
    <property type="evidence" value="ECO:0007669"/>
    <property type="project" value="UniProtKB-SubCell"/>
</dbReference>
<proteinExistence type="predicted"/>
<accession>A0A8H6TGR0</accession>